<organism evidence="3">
    <name type="scientific">Erythrolobus madagascarensis</name>
    <dbReference type="NCBI Taxonomy" id="708628"/>
    <lineage>
        <taxon>Eukaryota</taxon>
        <taxon>Rhodophyta</taxon>
        <taxon>Bangiophyceae</taxon>
        <taxon>Porphyridiales</taxon>
        <taxon>Porphyridiaceae</taxon>
        <taxon>Erythrolobus</taxon>
    </lineage>
</organism>
<dbReference type="EMBL" id="HBFE01004759">
    <property type="protein sequence ID" value="CAD8726974.1"/>
    <property type="molecule type" value="Transcribed_RNA"/>
</dbReference>
<evidence type="ECO:0000313" key="2">
    <source>
        <dbReference type="EMBL" id="CAD8726974.1"/>
    </source>
</evidence>
<accession>A0A6T9Z1K1</accession>
<evidence type="ECO:0000256" key="1">
    <source>
        <dbReference type="SAM" id="SignalP"/>
    </source>
</evidence>
<sequence>MFMRGPVLLAFSLVLCAAAWYSGAYSVDHREGAPSVLQSGDQVSQDAHAAAPVVQPRYSRVDALIQAELEGEPEESRDLETIRDRVERHWAKYGMSKEDVSDVFRLKMRLRSELYAPKVWDPLFQRQKCLISCCYTPYVDLVFDNVSFVSDVEQLLATPPVVDDTVVDFSRRAMVVYFPVPDPKRLLTKLLLKALDAGQDSKLFRNAKFVFVTSGFDRYGSPFFHCASDASRTNAAEIAVLDHDQVHAWWVTNHECHYSHPKLYFLPLGATEFCCSENAYVSMSRPLKQIRSEIMKGGDNALPMDSLIFLSVGLLGPPFKVSHRENVIAALNVSFPDVINTYNRRMHLEFYTNISKAAFGASPRGIASSCYRHYHTLLGAAVPVVDYHHTLEIIWDGLPVIFVRDWKDVDAKFLAAEARRLLKVKRFRWEKLFMEFWVDDVYKSASLWD</sequence>
<dbReference type="AlphaFoldDB" id="A0A6T9Z1K1"/>
<reference evidence="3" key="1">
    <citation type="submission" date="2021-01" db="EMBL/GenBank/DDBJ databases">
        <authorList>
            <person name="Corre E."/>
            <person name="Pelletier E."/>
            <person name="Niang G."/>
            <person name="Scheremetjew M."/>
            <person name="Finn R."/>
            <person name="Kale V."/>
            <person name="Holt S."/>
            <person name="Cochrane G."/>
            <person name="Meng A."/>
            <person name="Brown T."/>
            <person name="Cohen L."/>
        </authorList>
    </citation>
    <scope>NUCLEOTIDE SEQUENCE</scope>
    <source>
        <strain evidence="3">CCMP3276</strain>
    </source>
</reference>
<gene>
    <name evidence="2" type="ORF">EMAD1354_LOCUS3055</name>
    <name evidence="3" type="ORF">EMAD1354_LOCUS3056</name>
</gene>
<protein>
    <recommendedName>
        <fullName evidence="4">Exostosin GT47 domain-containing protein</fullName>
    </recommendedName>
</protein>
<proteinExistence type="predicted"/>
<keyword evidence="1" id="KW-0732">Signal</keyword>
<name>A0A6T9Z1K1_9RHOD</name>
<dbReference type="EMBL" id="HBFE01004760">
    <property type="protein sequence ID" value="CAD8726975.1"/>
    <property type="molecule type" value="Transcribed_RNA"/>
</dbReference>
<feature type="chain" id="PRO_5036393750" description="Exostosin GT47 domain-containing protein" evidence="1">
    <location>
        <begin position="25"/>
        <end position="449"/>
    </location>
</feature>
<feature type="signal peptide" evidence="1">
    <location>
        <begin position="1"/>
        <end position="24"/>
    </location>
</feature>
<evidence type="ECO:0008006" key="4">
    <source>
        <dbReference type="Google" id="ProtNLM"/>
    </source>
</evidence>
<evidence type="ECO:0000313" key="3">
    <source>
        <dbReference type="EMBL" id="CAD8726975.1"/>
    </source>
</evidence>